<dbReference type="AlphaFoldDB" id="A0AA40FV04"/>
<sequence length="186" mass="21220">MNDFESALHAILRQNRVRRISHPSLTALGIYHSRLTSRKISKSPADFSNLGPRYADFQWNPGTSRAFAHLGTRLTLPRILFDAVFSQVRLTFDCTFERNCRNIAESRRNRTRTVVSNSLCECVAYKFEKSCGKSDSEEAASQIGFPIDVYQRPDPSYAQVNILQRDRSRDDEEFAESSTTFKLLSG</sequence>
<evidence type="ECO:0000313" key="1">
    <source>
        <dbReference type="EMBL" id="KAK1125524.1"/>
    </source>
</evidence>
<dbReference type="Proteomes" id="UP001177670">
    <property type="component" value="Unassembled WGS sequence"/>
</dbReference>
<keyword evidence="2" id="KW-1185">Reference proteome</keyword>
<accession>A0AA40FV04</accession>
<dbReference type="EMBL" id="JAHYIQ010000016">
    <property type="protein sequence ID" value="KAK1125524.1"/>
    <property type="molecule type" value="Genomic_DNA"/>
</dbReference>
<evidence type="ECO:0000313" key="2">
    <source>
        <dbReference type="Proteomes" id="UP001177670"/>
    </source>
</evidence>
<comment type="caution">
    <text evidence="1">The sequence shown here is derived from an EMBL/GenBank/DDBJ whole genome shotgun (WGS) entry which is preliminary data.</text>
</comment>
<gene>
    <name evidence="1" type="ORF">K0M31_005883</name>
</gene>
<reference evidence="1" key="1">
    <citation type="submission" date="2021-10" db="EMBL/GenBank/DDBJ databases">
        <title>Melipona bicolor Genome sequencing and assembly.</title>
        <authorList>
            <person name="Araujo N.S."/>
            <person name="Arias M.C."/>
        </authorList>
    </citation>
    <scope>NUCLEOTIDE SEQUENCE</scope>
    <source>
        <strain evidence="1">USP_2M_L1-L4_2017</strain>
        <tissue evidence="1">Whole body</tissue>
    </source>
</reference>
<protein>
    <submittedName>
        <fullName evidence="1">Uncharacterized protein</fullName>
    </submittedName>
</protein>
<proteinExistence type="predicted"/>
<organism evidence="1 2">
    <name type="scientific">Melipona bicolor</name>
    <dbReference type="NCBI Taxonomy" id="60889"/>
    <lineage>
        <taxon>Eukaryota</taxon>
        <taxon>Metazoa</taxon>
        <taxon>Ecdysozoa</taxon>
        <taxon>Arthropoda</taxon>
        <taxon>Hexapoda</taxon>
        <taxon>Insecta</taxon>
        <taxon>Pterygota</taxon>
        <taxon>Neoptera</taxon>
        <taxon>Endopterygota</taxon>
        <taxon>Hymenoptera</taxon>
        <taxon>Apocrita</taxon>
        <taxon>Aculeata</taxon>
        <taxon>Apoidea</taxon>
        <taxon>Anthophila</taxon>
        <taxon>Apidae</taxon>
        <taxon>Melipona</taxon>
    </lineage>
</organism>
<name>A0AA40FV04_9HYME</name>